<proteinExistence type="predicted"/>
<accession>A0A2P8E7A9</accession>
<dbReference type="AlphaFoldDB" id="A0A2P8E7A9"/>
<protein>
    <submittedName>
        <fullName evidence="2">DNA-binding MarR family transcriptional regulator</fullName>
    </submittedName>
</protein>
<dbReference type="Gene3D" id="1.10.10.10">
    <property type="entry name" value="Winged helix-like DNA-binding domain superfamily/Winged helix DNA-binding domain"/>
    <property type="match status" value="1"/>
</dbReference>
<evidence type="ECO:0000259" key="1">
    <source>
        <dbReference type="PROSITE" id="PS50995"/>
    </source>
</evidence>
<dbReference type="InterPro" id="IPR000835">
    <property type="entry name" value="HTH_MarR-typ"/>
</dbReference>
<dbReference type="InterPro" id="IPR036390">
    <property type="entry name" value="WH_DNA-bd_sf"/>
</dbReference>
<dbReference type="GO" id="GO:0003677">
    <property type="term" value="F:DNA binding"/>
    <property type="evidence" value="ECO:0007669"/>
    <property type="project" value="UniProtKB-KW"/>
</dbReference>
<dbReference type="RefSeq" id="WP_205740516.1">
    <property type="nucleotide sequence ID" value="NZ_ML142899.1"/>
</dbReference>
<dbReference type="InterPro" id="IPR036388">
    <property type="entry name" value="WH-like_DNA-bd_sf"/>
</dbReference>
<sequence>MTQLVERGLIARWRELLTTYNQIACALERDLQDNHGIGLSEFEVLDRLVESGQAKMRMHDLATDIYLSQSALSRTVARLERAGRVVRAMCADDRRAIFVSPTEPGRQLRDEARETHRAVLAQHIPADD</sequence>
<evidence type="ECO:0000313" key="2">
    <source>
        <dbReference type="EMBL" id="PSL05308.1"/>
    </source>
</evidence>
<gene>
    <name evidence="2" type="ORF">CLV30_104174</name>
</gene>
<evidence type="ECO:0000313" key="3">
    <source>
        <dbReference type="Proteomes" id="UP000243528"/>
    </source>
</evidence>
<reference evidence="2 3" key="1">
    <citation type="submission" date="2018-03" db="EMBL/GenBank/DDBJ databases">
        <title>Genomic Encyclopedia of Archaeal and Bacterial Type Strains, Phase II (KMG-II): from individual species to whole genera.</title>
        <authorList>
            <person name="Goeker M."/>
        </authorList>
    </citation>
    <scope>NUCLEOTIDE SEQUENCE [LARGE SCALE GENOMIC DNA]</scope>
    <source>
        <strain evidence="2 3">DSM 45211</strain>
    </source>
</reference>
<name>A0A2P8E7A9_9ACTN</name>
<comment type="caution">
    <text evidence="2">The sequence shown here is derived from an EMBL/GenBank/DDBJ whole genome shotgun (WGS) entry which is preliminary data.</text>
</comment>
<dbReference type="Proteomes" id="UP000243528">
    <property type="component" value="Unassembled WGS sequence"/>
</dbReference>
<dbReference type="PANTHER" id="PTHR33164:SF99">
    <property type="entry name" value="MARR FAMILY REGULATORY PROTEIN"/>
    <property type="match status" value="1"/>
</dbReference>
<dbReference type="Pfam" id="PF01047">
    <property type="entry name" value="MarR"/>
    <property type="match status" value="1"/>
</dbReference>
<dbReference type="GO" id="GO:0003700">
    <property type="term" value="F:DNA-binding transcription factor activity"/>
    <property type="evidence" value="ECO:0007669"/>
    <property type="project" value="InterPro"/>
</dbReference>
<keyword evidence="2" id="KW-0238">DNA-binding</keyword>
<dbReference type="SMART" id="SM00347">
    <property type="entry name" value="HTH_MARR"/>
    <property type="match status" value="1"/>
</dbReference>
<dbReference type="EMBL" id="PYGE01000004">
    <property type="protein sequence ID" value="PSL05308.1"/>
    <property type="molecule type" value="Genomic_DNA"/>
</dbReference>
<feature type="domain" description="HTH marR-type" evidence="1">
    <location>
        <begin position="1"/>
        <end position="128"/>
    </location>
</feature>
<organism evidence="2 3">
    <name type="scientific">Haloactinopolyspora alba</name>
    <dbReference type="NCBI Taxonomy" id="648780"/>
    <lineage>
        <taxon>Bacteria</taxon>
        <taxon>Bacillati</taxon>
        <taxon>Actinomycetota</taxon>
        <taxon>Actinomycetes</taxon>
        <taxon>Jiangellales</taxon>
        <taxon>Jiangellaceae</taxon>
        <taxon>Haloactinopolyspora</taxon>
    </lineage>
</organism>
<dbReference type="PROSITE" id="PS50995">
    <property type="entry name" value="HTH_MARR_2"/>
    <property type="match status" value="1"/>
</dbReference>
<dbReference type="SUPFAM" id="SSF46785">
    <property type="entry name" value="Winged helix' DNA-binding domain"/>
    <property type="match status" value="1"/>
</dbReference>
<dbReference type="GO" id="GO:0006950">
    <property type="term" value="P:response to stress"/>
    <property type="evidence" value="ECO:0007669"/>
    <property type="project" value="TreeGrafter"/>
</dbReference>
<dbReference type="PANTHER" id="PTHR33164">
    <property type="entry name" value="TRANSCRIPTIONAL REGULATOR, MARR FAMILY"/>
    <property type="match status" value="1"/>
</dbReference>
<dbReference type="InterPro" id="IPR039422">
    <property type="entry name" value="MarR/SlyA-like"/>
</dbReference>
<keyword evidence="3" id="KW-1185">Reference proteome</keyword>